<evidence type="ECO:0000256" key="6">
    <source>
        <dbReference type="PROSITE-ProRule" id="PRU00175"/>
    </source>
</evidence>
<evidence type="ECO:0000256" key="5">
    <source>
        <dbReference type="ARBA" id="ARBA00022833"/>
    </source>
</evidence>
<protein>
    <recommendedName>
        <fullName evidence="8">RING-type domain-containing protein</fullName>
    </recommendedName>
</protein>
<evidence type="ECO:0000256" key="2">
    <source>
        <dbReference type="ARBA" id="ARBA00022490"/>
    </source>
</evidence>
<evidence type="ECO:0000256" key="1">
    <source>
        <dbReference type="ARBA" id="ARBA00004496"/>
    </source>
</evidence>
<evidence type="ECO:0000256" key="7">
    <source>
        <dbReference type="SAM" id="MobiDB-lite"/>
    </source>
</evidence>
<dbReference type="Pfam" id="PF13445">
    <property type="entry name" value="zf-RING_UBOX"/>
    <property type="match status" value="1"/>
</dbReference>
<evidence type="ECO:0000259" key="8">
    <source>
        <dbReference type="PROSITE" id="PS50089"/>
    </source>
</evidence>
<keyword evidence="10" id="KW-1185">Reference proteome</keyword>
<feature type="region of interest" description="Disordered" evidence="7">
    <location>
        <begin position="274"/>
        <end position="302"/>
    </location>
</feature>
<dbReference type="PANTHER" id="PTHR12983">
    <property type="entry name" value="RING FINGER 10 FAMILY MEMBER"/>
    <property type="match status" value="1"/>
</dbReference>
<keyword evidence="4 6" id="KW-0863">Zinc-finger</keyword>
<dbReference type="InterPro" id="IPR001841">
    <property type="entry name" value="Znf_RING"/>
</dbReference>
<dbReference type="Proteomes" id="UP001498771">
    <property type="component" value="Unassembled WGS sequence"/>
</dbReference>
<dbReference type="RefSeq" id="XP_064769822.1">
    <property type="nucleotide sequence ID" value="XM_064912086.1"/>
</dbReference>
<dbReference type="Gene3D" id="3.30.40.10">
    <property type="entry name" value="Zinc/RING finger domain, C3HC4 (zinc finger)"/>
    <property type="match status" value="1"/>
</dbReference>
<feature type="compositionally biased region" description="Low complexity" evidence="7">
    <location>
        <begin position="354"/>
        <end position="373"/>
    </location>
</feature>
<feature type="compositionally biased region" description="Basic residues" evidence="7">
    <location>
        <begin position="687"/>
        <end position="696"/>
    </location>
</feature>
<organism evidence="9 10">
    <name type="scientific">Myxozyma melibiosi</name>
    <dbReference type="NCBI Taxonomy" id="54550"/>
    <lineage>
        <taxon>Eukaryota</taxon>
        <taxon>Fungi</taxon>
        <taxon>Dikarya</taxon>
        <taxon>Ascomycota</taxon>
        <taxon>Saccharomycotina</taxon>
        <taxon>Lipomycetes</taxon>
        <taxon>Lipomycetales</taxon>
        <taxon>Lipomycetaceae</taxon>
        <taxon>Myxozyma</taxon>
    </lineage>
</organism>
<proteinExistence type="predicted"/>
<comment type="subcellular location">
    <subcellularLocation>
        <location evidence="1">Cytoplasm</location>
    </subcellularLocation>
</comment>
<dbReference type="InterPro" id="IPR017907">
    <property type="entry name" value="Znf_RING_CS"/>
</dbReference>
<dbReference type="EMBL" id="JBBJBU010000002">
    <property type="protein sequence ID" value="KAK7206789.1"/>
    <property type="molecule type" value="Genomic_DNA"/>
</dbReference>
<feature type="domain" description="RING-type" evidence="8">
    <location>
        <begin position="116"/>
        <end position="178"/>
    </location>
</feature>
<dbReference type="PROSITE" id="PS00518">
    <property type="entry name" value="ZF_RING_1"/>
    <property type="match status" value="1"/>
</dbReference>
<feature type="compositionally biased region" description="Polar residues" evidence="7">
    <location>
        <begin position="586"/>
        <end position="600"/>
    </location>
</feature>
<evidence type="ECO:0000256" key="3">
    <source>
        <dbReference type="ARBA" id="ARBA00022723"/>
    </source>
</evidence>
<dbReference type="InterPro" id="IPR013083">
    <property type="entry name" value="Znf_RING/FYVE/PHD"/>
</dbReference>
<reference evidence="9 10" key="1">
    <citation type="submission" date="2024-03" db="EMBL/GenBank/DDBJ databases">
        <title>Genome-scale model development and genomic sequencing of the oleaginous clade Lipomyces.</title>
        <authorList>
            <consortium name="Lawrence Berkeley National Laboratory"/>
            <person name="Czajka J.J."/>
            <person name="Han Y."/>
            <person name="Kim J."/>
            <person name="Mondo S.J."/>
            <person name="Hofstad B.A."/>
            <person name="Robles A."/>
            <person name="Haridas S."/>
            <person name="Riley R."/>
            <person name="LaButti K."/>
            <person name="Pangilinan J."/>
            <person name="Andreopoulos W."/>
            <person name="Lipzen A."/>
            <person name="Yan J."/>
            <person name="Wang M."/>
            <person name="Ng V."/>
            <person name="Grigoriev I.V."/>
            <person name="Spatafora J.W."/>
            <person name="Magnuson J.K."/>
            <person name="Baker S.E."/>
            <person name="Pomraning K.R."/>
        </authorList>
    </citation>
    <scope>NUCLEOTIDE SEQUENCE [LARGE SCALE GENOMIC DNA]</scope>
    <source>
        <strain evidence="9 10">Phaff 52-87</strain>
    </source>
</reference>
<sequence>MSDGGRFVDSESALTEQLLLSTPTRGRRNQVSISHLLNFSLPPRDSPRRPPPTSTPSWQHRNNSAADKARFVNANFRFVVHPSGDYRAQALDPDVVVPWHLILQVLVSKHRQHANCPICLSENPVAPRMMRCGHIFCLPCLMRMLASDMSADDSQSQSQSQTYQHTPAPRKRNICPICLDSVSLSDARPVKWIEHPGAGDASSVPVAGRDVVLRLVMRKPGSILALPRDGGERPANTSEIPWYFAAEVMHYARLMKGTEEYIADEFAREVRELEVQEQQDEAEFRSASNSNTAEEEDDAEWNHRAIERIFDTMEVMQGMGNAPRQQQQQQGESTGGGGSRSSRRRHKKDRDESAAGSSRGGSSNSRSRSTSMSAGGGSGGATDAPYYFYQPRDASNCFLSALDIRILKTAFGSFALFPSTVLVRVERIVTDQVVDEELKKRTKYLAHLPTGCQYSILECDWTDVVKPEILLQFKEDLDKRRKQRLDKDAREERARVKALKEEEEMKYRTHGPSAVRSARVNNSYSSSSTSLLSASLAAEAENDPELSEALRRSVIEASLMGYDGGAEARESSSLPSSDSAAWPALGTSTGSESAPYSMSASPRAATAAEGGGKTTVWGTPAVAFSRVGKEMGVEKEEWEEEEWDGWAEVLAERERERGRESEAGMVSNMDGVKDEEGWGEAAASSSSKKKKQKKKLVLMSTGGQWRQ</sequence>
<dbReference type="GeneID" id="90037598"/>
<dbReference type="PROSITE" id="PS50089">
    <property type="entry name" value="ZF_RING_2"/>
    <property type="match status" value="1"/>
</dbReference>
<keyword evidence="3" id="KW-0479">Metal-binding</keyword>
<dbReference type="PANTHER" id="PTHR12983:SF9">
    <property type="entry name" value="E3 UBIQUITIN-PROTEIN LIGASE RNF10"/>
    <property type="match status" value="1"/>
</dbReference>
<evidence type="ECO:0000313" key="9">
    <source>
        <dbReference type="EMBL" id="KAK7206789.1"/>
    </source>
</evidence>
<dbReference type="InterPro" id="IPR027370">
    <property type="entry name" value="Znf-RING_euk"/>
</dbReference>
<dbReference type="InterPro" id="IPR039739">
    <property type="entry name" value="MAG2/RNF10"/>
</dbReference>
<feature type="region of interest" description="Disordered" evidence="7">
    <location>
        <begin position="39"/>
        <end position="64"/>
    </location>
</feature>
<evidence type="ECO:0000313" key="10">
    <source>
        <dbReference type="Proteomes" id="UP001498771"/>
    </source>
</evidence>
<keyword evidence="5" id="KW-0862">Zinc</keyword>
<name>A0ABR1FAC5_9ASCO</name>
<feature type="region of interest" description="Disordered" evidence="7">
    <location>
        <begin position="319"/>
        <end position="380"/>
    </location>
</feature>
<accession>A0ABR1FAC5</accession>
<comment type="caution">
    <text evidence="9">The sequence shown here is derived from an EMBL/GenBank/DDBJ whole genome shotgun (WGS) entry which is preliminary data.</text>
</comment>
<gene>
    <name evidence="9" type="ORF">BZA70DRAFT_275084</name>
</gene>
<evidence type="ECO:0000256" key="4">
    <source>
        <dbReference type="ARBA" id="ARBA00022771"/>
    </source>
</evidence>
<feature type="compositionally biased region" description="Low complexity" evidence="7">
    <location>
        <begin position="571"/>
        <end position="585"/>
    </location>
</feature>
<keyword evidence="2" id="KW-0963">Cytoplasm</keyword>
<feature type="region of interest" description="Disordered" evidence="7">
    <location>
        <begin position="654"/>
        <end position="707"/>
    </location>
</feature>
<dbReference type="SMART" id="SM00184">
    <property type="entry name" value="RING"/>
    <property type="match status" value="1"/>
</dbReference>
<dbReference type="SUPFAM" id="SSF57850">
    <property type="entry name" value="RING/U-box"/>
    <property type="match status" value="1"/>
</dbReference>
<feature type="region of interest" description="Disordered" evidence="7">
    <location>
        <begin position="566"/>
        <end position="617"/>
    </location>
</feature>